<dbReference type="EMBL" id="JAPFFF010000001">
    <property type="protein sequence ID" value="KAK8899831.1"/>
    <property type="molecule type" value="Genomic_DNA"/>
</dbReference>
<evidence type="ECO:0000313" key="2">
    <source>
        <dbReference type="EMBL" id="KAK8899831.1"/>
    </source>
</evidence>
<evidence type="ECO:0000256" key="1">
    <source>
        <dbReference type="SAM" id="MobiDB-lite"/>
    </source>
</evidence>
<feature type="region of interest" description="Disordered" evidence="1">
    <location>
        <begin position="119"/>
        <end position="139"/>
    </location>
</feature>
<reference evidence="2 3" key="1">
    <citation type="submission" date="2024-04" db="EMBL/GenBank/DDBJ databases">
        <title>Tritrichomonas musculus Genome.</title>
        <authorList>
            <person name="Alves-Ferreira E."/>
            <person name="Grigg M."/>
            <person name="Lorenzi H."/>
            <person name="Galac M."/>
        </authorList>
    </citation>
    <scope>NUCLEOTIDE SEQUENCE [LARGE SCALE GENOMIC DNA]</scope>
    <source>
        <strain evidence="2 3">EAF2021</strain>
    </source>
</reference>
<keyword evidence="3" id="KW-1185">Reference proteome</keyword>
<organism evidence="2 3">
    <name type="scientific">Tritrichomonas musculus</name>
    <dbReference type="NCBI Taxonomy" id="1915356"/>
    <lineage>
        <taxon>Eukaryota</taxon>
        <taxon>Metamonada</taxon>
        <taxon>Parabasalia</taxon>
        <taxon>Tritrichomonadida</taxon>
        <taxon>Tritrichomonadidae</taxon>
        <taxon>Tritrichomonas</taxon>
    </lineage>
</organism>
<sequence length="139" mass="16044">MSQVQSSEPKTIEGGPIVVEFVPPPIVKKSKKPNIKAKIEPREKRQKENLLTAKQFVEKYRYEAVTASWDPAVLRKCGRGAEDILASLGAERHKEKVPMRELDRRRQLIKDKEELEGTAFMDLSKPKLHNKQKKKKQKK</sequence>
<comment type="caution">
    <text evidence="2">The sequence shown here is derived from an EMBL/GenBank/DDBJ whole genome shotgun (WGS) entry which is preliminary data.</text>
</comment>
<evidence type="ECO:0000313" key="3">
    <source>
        <dbReference type="Proteomes" id="UP001470230"/>
    </source>
</evidence>
<name>A0ABR2L8Z3_9EUKA</name>
<accession>A0ABR2L8Z3</accession>
<feature type="compositionally biased region" description="Basic residues" evidence="1">
    <location>
        <begin position="126"/>
        <end position="139"/>
    </location>
</feature>
<protein>
    <submittedName>
        <fullName evidence="2">Uncharacterized protein</fullName>
    </submittedName>
</protein>
<gene>
    <name evidence="2" type="ORF">M9Y10_002153</name>
</gene>
<dbReference type="Proteomes" id="UP001470230">
    <property type="component" value="Unassembled WGS sequence"/>
</dbReference>
<proteinExistence type="predicted"/>